<name>A0A829DAK8_LEPIR</name>
<dbReference type="AlphaFoldDB" id="A0A829DAK8"/>
<gene>
    <name evidence="1" type="ORF">LEP1GSC029_0476</name>
</gene>
<dbReference type="Proteomes" id="UP000012329">
    <property type="component" value="Unassembled WGS sequence"/>
</dbReference>
<evidence type="ECO:0000313" key="1">
    <source>
        <dbReference type="EMBL" id="EMY05266.1"/>
    </source>
</evidence>
<comment type="caution">
    <text evidence="1">The sequence shown here is derived from an EMBL/GenBank/DDBJ whole genome shotgun (WGS) entry which is preliminary data.</text>
</comment>
<reference evidence="1 2" key="1">
    <citation type="submission" date="2013-02" db="EMBL/GenBank/DDBJ databases">
        <authorList>
            <person name="Harkins D.M."/>
            <person name="Durkin A.S."/>
            <person name="Brinkac L.M."/>
            <person name="Haft D.H."/>
            <person name="Selengut J.D."/>
            <person name="Sanka R."/>
            <person name="DePew J."/>
            <person name="Purushe J."/>
            <person name="Whelen A.C."/>
            <person name="Vinetz J.M."/>
            <person name="Sutton G.G."/>
            <person name="Nierman W.C."/>
            <person name="Fouts D.E."/>
        </authorList>
    </citation>
    <scope>NUCLEOTIDE SEQUENCE [LARGE SCALE GENOMIC DNA]</scope>
    <source>
        <strain evidence="1 2">2002000626</strain>
    </source>
</reference>
<sequence length="105" mass="12084">MILHIDTETGWRGGERQLLLLAEGLKKRKIPQLILGRPGSALENRCSDQGLPFQAVDMRGEWDLTSIQTIRAIVLEKKLNLYILIRQRHIHLPCSQNQNFQIQNS</sequence>
<protein>
    <submittedName>
        <fullName evidence="1">Uncharacterized protein</fullName>
    </submittedName>
</protein>
<dbReference type="EMBL" id="AFJL02000091">
    <property type="protein sequence ID" value="EMY05266.1"/>
    <property type="molecule type" value="Genomic_DNA"/>
</dbReference>
<organism evidence="1 2">
    <name type="scientific">Leptospira interrogans str. 2002000626</name>
    <dbReference type="NCBI Taxonomy" id="996803"/>
    <lineage>
        <taxon>Bacteria</taxon>
        <taxon>Pseudomonadati</taxon>
        <taxon>Spirochaetota</taxon>
        <taxon>Spirochaetia</taxon>
        <taxon>Leptospirales</taxon>
        <taxon>Leptospiraceae</taxon>
        <taxon>Leptospira</taxon>
    </lineage>
</organism>
<proteinExistence type="predicted"/>
<evidence type="ECO:0000313" key="2">
    <source>
        <dbReference type="Proteomes" id="UP000012329"/>
    </source>
</evidence>
<accession>A0A829DAK8</accession>